<evidence type="ECO:0000256" key="1">
    <source>
        <dbReference type="SAM" id="MobiDB-lite"/>
    </source>
</evidence>
<dbReference type="GO" id="GO:0004519">
    <property type="term" value="F:endonuclease activity"/>
    <property type="evidence" value="ECO:0007669"/>
    <property type="project" value="UniProtKB-KW"/>
</dbReference>
<dbReference type="EC" id="3.1.21.-" evidence="3"/>
<dbReference type="RefSeq" id="WP_256307921.1">
    <property type="nucleotide sequence ID" value="NZ_JANHAW010000002.1"/>
</dbReference>
<comment type="caution">
    <text evidence="3">The sequence shown here is derived from an EMBL/GenBank/DDBJ whole genome shotgun (WGS) entry which is preliminary data.</text>
</comment>
<dbReference type="GO" id="GO:0016787">
    <property type="term" value="F:hydrolase activity"/>
    <property type="evidence" value="ECO:0007669"/>
    <property type="project" value="UniProtKB-KW"/>
</dbReference>
<feature type="region of interest" description="Disordered" evidence="1">
    <location>
        <begin position="166"/>
        <end position="192"/>
    </location>
</feature>
<feature type="compositionally biased region" description="Gly residues" evidence="1">
    <location>
        <begin position="166"/>
        <end position="183"/>
    </location>
</feature>
<dbReference type="InterPro" id="IPR007560">
    <property type="entry name" value="Restrct_endonuc_IV_Mrr"/>
</dbReference>
<proteinExistence type="predicted"/>
<accession>A0ABD6DRV6</accession>
<keyword evidence="3" id="KW-0255">Endonuclease</keyword>
<feature type="domain" description="Restriction endonuclease type IV Mrr" evidence="2">
    <location>
        <begin position="4"/>
        <end position="110"/>
    </location>
</feature>
<evidence type="ECO:0000259" key="2">
    <source>
        <dbReference type="Pfam" id="PF04471"/>
    </source>
</evidence>
<reference evidence="3 4" key="1">
    <citation type="journal article" date="2019" name="Int. J. Syst. Evol. Microbiol.">
        <title>The Global Catalogue of Microorganisms (GCM) 10K type strain sequencing project: providing services to taxonomists for standard genome sequencing and annotation.</title>
        <authorList>
            <consortium name="The Broad Institute Genomics Platform"/>
            <consortium name="The Broad Institute Genome Sequencing Center for Infectious Disease"/>
            <person name="Wu L."/>
            <person name="Ma J."/>
        </authorList>
    </citation>
    <scope>NUCLEOTIDE SEQUENCE [LARGE SCALE GENOMIC DNA]</scope>
    <source>
        <strain evidence="3 4">CGMCC 1.10387</strain>
    </source>
</reference>
<keyword evidence="4" id="KW-1185">Reference proteome</keyword>
<keyword evidence="3" id="KW-0378">Hydrolase</keyword>
<dbReference type="AlphaFoldDB" id="A0ABD6DRV6"/>
<gene>
    <name evidence="3" type="ORF">ACFSAS_03125</name>
</gene>
<organism evidence="3 4">
    <name type="scientific">Halobellus litoreus</name>
    <dbReference type="NCBI Taxonomy" id="755310"/>
    <lineage>
        <taxon>Archaea</taxon>
        <taxon>Methanobacteriati</taxon>
        <taxon>Methanobacteriota</taxon>
        <taxon>Stenosarchaea group</taxon>
        <taxon>Halobacteria</taxon>
        <taxon>Halobacteriales</taxon>
        <taxon>Haloferacaceae</taxon>
        <taxon>Halobellus</taxon>
    </lineage>
</organism>
<protein>
    <submittedName>
        <fullName evidence="3">Restriction endonuclease</fullName>
        <ecNumber evidence="3">3.1.21.-</ecNumber>
    </submittedName>
</protein>
<sequence>MIPELEPDEFVSFLSDLWDARGWETSVRERADETHFVIGKRGDGKRGVIYVFPTTTATVTERHLKQFVGFCRKRGIDVAVVATQGAFAEGARRIAGQRSVHLLDRSALANTVEEGGFEDVLGAYTETSGLEAAVERLEALGVPVPDALVERLAGVGAVADSVRGRFGGGQGDDGTADAGGGGSNDSSGDGTGAADAGRLGALSSHLGGLSARSVPAVVLPLVLVVAFVLGATVGPAVGLGGLLASGGDGGTDVSAVSTAGANASVDVRWNAKTTESLTVNGTTYDAPANQTFLLVRMNVTNRDAEPTQFGQSALVVDVAGDRYGHQPLDGVTGFPSAGLYEPGESREVWTVFAIPSDGTSATLLADGQTGVRFVHDPTLTPEATVASAGG</sequence>
<dbReference type="Proteomes" id="UP001597092">
    <property type="component" value="Unassembled WGS sequence"/>
</dbReference>
<keyword evidence="3" id="KW-0540">Nuclease</keyword>
<name>A0ABD6DRV6_9EURY</name>
<dbReference type="Pfam" id="PF04471">
    <property type="entry name" value="Mrr_cat"/>
    <property type="match status" value="1"/>
</dbReference>
<evidence type="ECO:0000313" key="4">
    <source>
        <dbReference type="Proteomes" id="UP001597092"/>
    </source>
</evidence>
<dbReference type="EMBL" id="JBHUDP010000001">
    <property type="protein sequence ID" value="MFD1684599.1"/>
    <property type="molecule type" value="Genomic_DNA"/>
</dbReference>
<evidence type="ECO:0000313" key="3">
    <source>
        <dbReference type="EMBL" id="MFD1684599.1"/>
    </source>
</evidence>